<comment type="caution">
    <text evidence="3">The sequence shown here is derived from an EMBL/GenBank/DDBJ whole genome shotgun (WGS) entry which is preliminary data.</text>
</comment>
<dbReference type="EMBL" id="JARJCN010000014">
    <property type="protein sequence ID" value="KAJ7094479.1"/>
    <property type="molecule type" value="Genomic_DNA"/>
</dbReference>
<dbReference type="AlphaFoldDB" id="A0AAD6XPT2"/>
<proteinExistence type="predicted"/>
<dbReference type="Proteomes" id="UP001222325">
    <property type="component" value="Unassembled WGS sequence"/>
</dbReference>
<evidence type="ECO:0000259" key="2">
    <source>
        <dbReference type="SMART" id="SM00739"/>
    </source>
</evidence>
<evidence type="ECO:0000256" key="1">
    <source>
        <dbReference type="SAM" id="MobiDB-lite"/>
    </source>
</evidence>
<protein>
    <recommendedName>
        <fullName evidence="2">KOW domain-containing protein</fullName>
    </recommendedName>
</protein>
<dbReference type="SMART" id="SM00739">
    <property type="entry name" value="KOW"/>
    <property type="match status" value="1"/>
</dbReference>
<feature type="region of interest" description="Disordered" evidence="1">
    <location>
        <begin position="1"/>
        <end position="25"/>
    </location>
</feature>
<dbReference type="SUPFAM" id="SSF50104">
    <property type="entry name" value="Translation proteins SH3-like domain"/>
    <property type="match status" value="1"/>
</dbReference>
<sequence>MVGTAVRDRREDQGGRRPRKRRRVTAAKIATFLDVEAVVADTSADEEEHEQEVDRGGCCGAPRGSAAHRRSTEFLDDSPNSGASYCHLDPQEVADAGGEHGLQELERVAELFRARARQQLTEEWMGKTSELADAASATMANAQRYETLAWKQRGRATGWAAPEFIGRAPATTKTSPSPRLNTDSVTTDLDARIMAALNQGQRAPKFRRFQWVRTRIAKGDRLPVGTLALVESADSVLVVLPRLGPTKKAPRIYNLRQRMGTEGMALVQERVREGWTMDELVSPEPAPLEEEIALWDRVAGTDPALLGACNPDRVAAMALEPGCRVVVDADHEGLRGRSGFIKHIRDADEGQEDYMAVVRSSILGTPLAQGDPDIYGQLAARDSVMAVQDFEVPLKHLKLHLLSSPRRLKPLDRVIVAQGEFKRTVGRVCQIEWMGPEEAEVSIVIEEGCERRVGLWQIIRYFRLGDVVRVVAGRFQGTVGMIVNENDSGGVEIFAVSDS</sequence>
<dbReference type="InterPro" id="IPR005824">
    <property type="entry name" value="KOW"/>
</dbReference>
<keyword evidence="4" id="KW-1185">Reference proteome</keyword>
<feature type="domain" description="KOW" evidence="2">
    <location>
        <begin position="461"/>
        <end position="488"/>
    </location>
</feature>
<feature type="compositionally biased region" description="Basic and acidic residues" evidence="1">
    <location>
        <begin position="1"/>
        <end position="15"/>
    </location>
</feature>
<accession>A0AAD6XPT2</accession>
<feature type="region of interest" description="Disordered" evidence="1">
    <location>
        <begin position="41"/>
        <end position="74"/>
    </location>
</feature>
<gene>
    <name evidence="3" type="ORF">B0H15DRAFT_829741</name>
</gene>
<dbReference type="InterPro" id="IPR008991">
    <property type="entry name" value="Translation_prot_SH3-like_sf"/>
</dbReference>
<reference evidence="3" key="1">
    <citation type="submission" date="2023-03" db="EMBL/GenBank/DDBJ databases">
        <title>Massive genome expansion in bonnet fungi (Mycena s.s.) driven by repeated elements and novel gene families across ecological guilds.</title>
        <authorList>
            <consortium name="Lawrence Berkeley National Laboratory"/>
            <person name="Harder C.B."/>
            <person name="Miyauchi S."/>
            <person name="Viragh M."/>
            <person name="Kuo A."/>
            <person name="Thoen E."/>
            <person name="Andreopoulos B."/>
            <person name="Lu D."/>
            <person name="Skrede I."/>
            <person name="Drula E."/>
            <person name="Henrissat B."/>
            <person name="Morin E."/>
            <person name="Kohler A."/>
            <person name="Barry K."/>
            <person name="LaButti K."/>
            <person name="Morin E."/>
            <person name="Salamov A."/>
            <person name="Lipzen A."/>
            <person name="Mereny Z."/>
            <person name="Hegedus B."/>
            <person name="Baldrian P."/>
            <person name="Stursova M."/>
            <person name="Weitz H."/>
            <person name="Taylor A."/>
            <person name="Grigoriev I.V."/>
            <person name="Nagy L.G."/>
            <person name="Martin F."/>
            <person name="Kauserud H."/>
        </authorList>
    </citation>
    <scope>NUCLEOTIDE SEQUENCE</scope>
    <source>
        <strain evidence="3">CBHHK173m</strain>
    </source>
</reference>
<name>A0AAD6XPT2_9AGAR</name>
<evidence type="ECO:0000313" key="3">
    <source>
        <dbReference type="EMBL" id="KAJ7094479.1"/>
    </source>
</evidence>
<organism evidence="3 4">
    <name type="scientific">Mycena belliarum</name>
    <dbReference type="NCBI Taxonomy" id="1033014"/>
    <lineage>
        <taxon>Eukaryota</taxon>
        <taxon>Fungi</taxon>
        <taxon>Dikarya</taxon>
        <taxon>Basidiomycota</taxon>
        <taxon>Agaricomycotina</taxon>
        <taxon>Agaricomycetes</taxon>
        <taxon>Agaricomycetidae</taxon>
        <taxon>Agaricales</taxon>
        <taxon>Marasmiineae</taxon>
        <taxon>Mycenaceae</taxon>
        <taxon>Mycena</taxon>
    </lineage>
</organism>
<evidence type="ECO:0000313" key="4">
    <source>
        <dbReference type="Proteomes" id="UP001222325"/>
    </source>
</evidence>
<feature type="compositionally biased region" description="Basic residues" evidence="1">
    <location>
        <begin position="16"/>
        <end position="25"/>
    </location>
</feature>